<dbReference type="EC" id="3.4.21.-" evidence="7"/>
<reference evidence="7" key="1">
    <citation type="submission" date="2015-09" db="EMBL/GenBank/DDBJ databases">
        <title>Draft Genome Sequences of Two Novel Amoeba-resistant Intranuclear Bacteria, Candidatus Berkiella cookevillensis and Candidatus Berkiella aquae.</title>
        <authorList>
            <person name="Mehari Y.T."/>
            <person name="Arivett B.A."/>
            <person name="Farone A.L."/>
            <person name="Gunderson J.H."/>
            <person name="Farone M.B."/>
        </authorList>
    </citation>
    <scope>NUCLEOTIDE SEQUENCE [LARGE SCALE GENOMIC DNA]</scope>
    <source>
        <strain evidence="7">CC99</strain>
    </source>
</reference>
<reference evidence="8" key="2">
    <citation type="journal article" date="2016" name="Genome Announc.">
        <title>Draft Genome Sequences of Two Novel Amoeba-Resistant Intranuclear Bacteria, 'Candidatus Berkiella cookevillensis' and 'Candidatus Berkiella aquae'.</title>
        <authorList>
            <person name="Mehari Y.T."/>
            <person name="Arivett B.A."/>
            <person name="Farone A.L."/>
            <person name="Gunderson J.H."/>
            <person name="Farone M.B."/>
        </authorList>
    </citation>
    <scope>NUCLEOTIDE SEQUENCE</scope>
    <source>
        <strain evidence="8">CC99</strain>
    </source>
</reference>
<gene>
    <name evidence="7" type="primary">sppA</name>
    <name evidence="8" type="ORF">CC99x_008660</name>
    <name evidence="7" type="ORF">CC99x_00886</name>
</gene>
<dbReference type="Proteomes" id="UP000051494">
    <property type="component" value="Unassembled WGS sequence"/>
</dbReference>
<name>A0A0Q9YFN7_9GAMM</name>
<feature type="transmembrane region" description="Helical" evidence="5">
    <location>
        <begin position="35"/>
        <end position="53"/>
    </location>
</feature>
<keyword evidence="2" id="KW-0645">Protease</keyword>
<comment type="caution">
    <text evidence="7">The sequence shown here is derived from an EMBL/GenBank/DDBJ whole genome shotgun (WGS) entry which is preliminary data.</text>
</comment>
<organism evidence="7">
    <name type="scientific">Candidatus Berkiella cookevillensis</name>
    <dbReference type="NCBI Taxonomy" id="437022"/>
    <lineage>
        <taxon>Bacteria</taxon>
        <taxon>Pseudomonadati</taxon>
        <taxon>Pseudomonadota</taxon>
        <taxon>Gammaproteobacteria</taxon>
        <taxon>Candidatus Berkiellales</taxon>
        <taxon>Candidatus Berkiellaceae</taxon>
        <taxon>Candidatus Berkiella</taxon>
    </lineage>
</organism>
<evidence type="ECO:0000256" key="5">
    <source>
        <dbReference type="SAM" id="Phobius"/>
    </source>
</evidence>
<dbReference type="Pfam" id="PF01343">
    <property type="entry name" value="Peptidase_S49"/>
    <property type="match status" value="1"/>
</dbReference>
<sequence length="316" mass="34658">MIEETQQGASWERSVIEKALLAQVKEQASQRRWRIFFRILVLCLIVFMAGMAFKNTKPKPILKEHVALLDLDGVVGDRSGIMADEVATGLRQAFESDKVRGIILRINSPGGSPVQSAYIYDEVRRLRTLYPDTKVYAVITDMGASGGYFIAASADHIYANASSIVGSIGVVMMNLGFVDAAQKLGVEQRSMSAGRNKVFLDPLSPQNESQIEFAQSLLDNVHTHFIKAVRDGRGERLKETKDMFSGLFWTGDQALALGLVDGLGSAGYVAREVIGVEEIIDYTVSNNFLDKLASRFGTSIGQSFKAELGLGQQKLQ</sequence>
<evidence type="ECO:0000313" key="8">
    <source>
        <dbReference type="EMBL" id="MCS5708971.1"/>
    </source>
</evidence>
<dbReference type="AlphaFoldDB" id="A0A0Q9YFN7"/>
<dbReference type="PATRIC" id="fig|1590042.3.peg.905"/>
<dbReference type="EMBL" id="LKHV02000001">
    <property type="protein sequence ID" value="MCS5708971.1"/>
    <property type="molecule type" value="Genomic_DNA"/>
</dbReference>
<dbReference type="CDD" id="cd07023">
    <property type="entry name" value="S49_Sppa_N_C"/>
    <property type="match status" value="1"/>
</dbReference>
<evidence type="ECO:0000256" key="4">
    <source>
        <dbReference type="ARBA" id="ARBA00022825"/>
    </source>
</evidence>
<accession>A0A0Q9YFN7</accession>
<evidence type="ECO:0000256" key="1">
    <source>
        <dbReference type="ARBA" id="ARBA00008683"/>
    </source>
</evidence>
<dbReference type="InterPro" id="IPR029045">
    <property type="entry name" value="ClpP/crotonase-like_dom_sf"/>
</dbReference>
<dbReference type="EMBL" id="LKHV01000003">
    <property type="protein sequence ID" value="KRG19357.1"/>
    <property type="molecule type" value="Genomic_DNA"/>
</dbReference>
<dbReference type="SUPFAM" id="SSF52096">
    <property type="entry name" value="ClpP/crotonase"/>
    <property type="match status" value="1"/>
</dbReference>
<keyword evidence="3 7" id="KW-0378">Hydrolase</keyword>
<evidence type="ECO:0000256" key="3">
    <source>
        <dbReference type="ARBA" id="ARBA00022801"/>
    </source>
</evidence>
<dbReference type="InterPro" id="IPR002142">
    <property type="entry name" value="Peptidase_S49"/>
</dbReference>
<dbReference type="STRING" id="437022.CC99x_00886"/>
<keyword evidence="5" id="KW-1133">Transmembrane helix</keyword>
<dbReference type="GO" id="GO:0004176">
    <property type="term" value="F:ATP-dependent peptidase activity"/>
    <property type="evidence" value="ECO:0007669"/>
    <property type="project" value="InterPro"/>
</dbReference>
<dbReference type="Gene3D" id="3.90.226.10">
    <property type="entry name" value="2-enoyl-CoA Hydratase, Chain A, domain 1"/>
    <property type="match status" value="1"/>
</dbReference>
<keyword evidence="9" id="KW-1185">Reference proteome</keyword>
<keyword evidence="5" id="KW-0812">Transmembrane</keyword>
<dbReference type="GO" id="GO:0004252">
    <property type="term" value="F:serine-type endopeptidase activity"/>
    <property type="evidence" value="ECO:0007669"/>
    <property type="project" value="InterPro"/>
</dbReference>
<keyword evidence="5" id="KW-0472">Membrane</keyword>
<reference evidence="8" key="3">
    <citation type="submission" date="2021-06" db="EMBL/GenBank/DDBJ databases">
        <title>Genomic Description and Analysis of Intracellular Bacteria, Candidatus Berkiella cookevillensis and Candidatus Berkiella aquae.</title>
        <authorList>
            <person name="Kidane D.T."/>
            <person name="Mehari Y.T."/>
            <person name="Rice F.C."/>
            <person name="Arivett B.A."/>
            <person name="Farone A.L."/>
            <person name="Berk S.G."/>
            <person name="Farone M.B."/>
        </authorList>
    </citation>
    <scope>NUCLEOTIDE SEQUENCE</scope>
    <source>
        <strain evidence="8">CC99</strain>
    </source>
</reference>
<dbReference type="RefSeq" id="WP_077065355.1">
    <property type="nucleotide sequence ID" value="NZ_LKHV02000001.1"/>
</dbReference>
<dbReference type="InterPro" id="IPR047272">
    <property type="entry name" value="S49_SppA_C"/>
</dbReference>
<keyword evidence="4" id="KW-0720">Serine protease</keyword>
<proteinExistence type="inferred from homology"/>
<dbReference type="Gene3D" id="6.20.330.10">
    <property type="match status" value="1"/>
</dbReference>
<protein>
    <submittedName>
        <fullName evidence="7">Putative signal peptide peptidase SppA</fullName>
        <ecNumber evidence="7">3.4.21.-</ecNumber>
    </submittedName>
    <submittedName>
        <fullName evidence="8">S49 family peptidase</fullName>
    </submittedName>
</protein>
<dbReference type="InterPro" id="IPR001907">
    <property type="entry name" value="ClpP"/>
</dbReference>
<dbReference type="PANTHER" id="PTHR42987:SF8">
    <property type="entry name" value="PROTEINASE"/>
    <property type="match status" value="1"/>
</dbReference>
<dbReference type="PANTHER" id="PTHR42987">
    <property type="entry name" value="PEPTIDASE S49"/>
    <property type="match status" value="1"/>
</dbReference>
<dbReference type="PRINTS" id="PR00127">
    <property type="entry name" value="CLPPROTEASEP"/>
</dbReference>
<evidence type="ECO:0000259" key="6">
    <source>
        <dbReference type="Pfam" id="PF01343"/>
    </source>
</evidence>
<evidence type="ECO:0000313" key="9">
    <source>
        <dbReference type="Proteomes" id="UP000051494"/>
    </source>
</evidence>
<dbReference type="GO" id="GO:0006508">
    <property type="term" value="P:proteolysis"/>
    <property type="evidence" value="ECO:0007669"/>
    <property type="project" value="UniProtKB-KW"/>
</dbReference>
<comment type="similarity">
    <text evidence="1">Belongs to the peptidase S49 family.</text>
</comment>
<evidence type="ECO:0000313" key="7">
    <source>
        <dbReference type="EMBL" id="KRG19357.1"/>
    </source>
</evidence>
<evidence type="ECO:0000256" key="2">
    <source>
        <dbReference type="ARBA" id="ARBA00022670"/>
    </source>
</evidence>
<feature type="domain" description="Peptidase S49" evidence="6">
    <location>
        <begin position="133"/>
        <end position="270"/>
    </location>
</feature>